<evidence type="ECO:0000256" key="1">
    <source>
        <dbReference type="SAM" id="Phobius"/>
    </source>
</evidence>
<dbReference type="EMBL" id="CABVJC010000010">
    <property type="protein sequence ID" value="VVQ19845.1"/>
    <property type="molecule type" value="Genomic_DNA"/>
</dbReference>
<dbReference type="PANTHER" id="PTHR23028">
    <property type="entry name" value="ACETYLTRANSFERASE"/>
    <property type="match status" value="1"/>
</dbReference>
<feature type="transmembrane region" description="Helical" evidence="1">
    <location>
        <begin position="268"/>
        <end position="288"/>
    </location>
</feature>
<feature type="transmembrane region" description="Helical" evidence="1">
    <location>
        <begin position="178"/>
        <end position="198"/>
    </location>
</feature>
<keyword evidence="3" id="KW-0012">Acyltransferase</keyword>
<dbReference type="RefSeq" id="WP_150694421.1">
    <property type="nucleotide sequence ID" value="NZ_CABVJC010000010.1"/>
</dbReference>
<proteinExistence type="predicted"/>
<keyword evidence="1" id="KW-0812">Transmembrane</keyword>
<dbReference type="GO" id="GO:0016747">
    <property type="term" value="F:acyltransferase activity, transferring groups other than amino-acyl groups"/>
    <property type="evidence" value="ECO:0007669"/>
    <property type="project" value="InterPro"/>
</dbReference>
<evidence type="ECO:0000259" key="2">
    <source>
        <dbReference type="Pfam" id="PF01757"/>
    </source>
</evidence>
<accession>A0A5E7VAG1</accession>
<gene>
    <name evidence="3" type="primary">oatA_2</name>
    <name evidence="3" type="ORF">PS941_04880</name>
</gene>
<protein>
    <submittedName>
        <fullName evidence="3">O-acetyltransferase OatA</fullName>
        <ecNumber evidence="3">2.3.1.-</ecNumber>
    </submittedName>
</protein>
<dbReference type="AlphaFoldDB" id="A0A5E7VAG1"/>
<dbReference type="PANTHER" id="PTHR23028:SF53">
    <property type="entry name" value="ACYL_TRANSF_3 DOMAIN-CONTAINING PROTEIN"/>
    <property type="match status" value="1"/>
</dbReference>
<dbReference type="GO" id="GO:0009103">
    <property type="term" value="P:lipopolysaccharide biosynthetic process"/>
    <property type="evidence" value="ECO:0007669"/>
    <property type="project" value="TreeGrafter"/>
</dbReference>
<sequence>MSQTKENIKYINGLDGLRAFAVLLVIFFHYTITFPDHSSSTHLSPIWKFFSIGWVGVDIFFVISGYLIAAMLIRNPINTTGDYWKYLLRRAKRLLPAYVTCSTIFIALLYTIDSNSKIISNQYLLWTLTSNIPSIFGDRAPLGDGHINLLHFWSLALEWQFYITFPIALALTKSARTTAIIAILIAIISRLYLMWSHPLNFDNAIYSFTACRGDALAFGVLTATIKPIKNQDFIKAIGLAGFLLLSTLLILVSQSGPSFKAVPWLQSFGYSVIACASAMVVFSIANLSKTAMPIRILESRPIALIGRSSYSLYIWHLPLLPLIYGFSKKTTNSSTEHMVVTFAIAILFTIIAASISYILLEKQFMYRRPTPTIRYSPDSPVR</sequence>
<evidence type="ECO:0000313" key="3">
    <source>
        <dbReference type="EMBL" id="VVQ19845.1"/>
    </source>
</evidence>
<feature type="transmembrane region" description="Helical" evidence="1">
    <location>
        <begin position="339"/>
        <end position="360"/>
    </location>
</feature>
<dbReference type="Proteomes" id="UP000326452">
    <property type="component" value="Unassembled WGS sequence"/>
</dbReference>
<name>A0A5E7VAG1_PSEFL</name>
<feature type="domain" description="Acyltransferase 3" evidence="2">
    <location>
        <begin position="12"/>
        <end position="354"/>
    </location>
</feature>
<dbReference type="EC" id="2.3.1.-" evidence="3"/>
<dbReference type="GO" id="GO:0016020">
    <property type="term" value="C:membrane"/>
    <property type="evidence" value="ECO:0007669"/>
    <property type="project" value="TreeGrafter"/>
</dbReference>
<evidence type="ECO:0000313" key="4">
    <source>
        <dbReference type="Proteomes" id="UP000326452"/>
    </source>
</evidence>
<reference evidence="3 4" key="1">
    <citation type="submission" date="2019-09" db="EMBL/GenBank/DDBJ databases">
        <authorList>
            <person name="Chandra G."/>
            <person name="Truman W A."/>
        </authorList>
    </citation>
    <scope>NUCLEOTIDE SEQUENCE [LARGE SCALE GENOMIC DNA]</scope>
    <source>
        <strain evidence="3">PS941</strain>
    </source>
</reference>
<feature type="transmembrane region" description="Helical" evidence="1">
    <location>
        <begin position="12"/>
        <end position="32"/>
    </location>
</feature>
<dbReference type="InterPro" id="IPR050879">
    <property type="entry name" value="Acyltransferase_3"/>
</dbReference>
<feature type="transmembrane region" description="Helical" evidence="1">
    <location>
        <begin position="150"/>
        <end position="171"/>
    </location>
</feature>
<dbReference type="OrthoDB" id="9767863at2"/>
<organism evidence="3 4">
    <name type="scientific">Pseudomonas fluorescens</name>
    <dbReference type="NCBI Taxonomy" id="294"/>
    <lineage>
        <taxon>Bacteria</taxon>
        <taxon>Pseudomonadati</taxon>
        <taxon>Pseudomonadota</taxon>
        <taxon>Gammaproteobacteria</taxon>
        <taxon>Pseudomonadales</taxon>
        <taxon>Pseudomonadaceae</taxon>
        <taxon>Pseudomonas</taxon>
    </lineage>
</organism>
<feature type="transmembrane region" description="Helical" evidence="1">
    <location>
        <begin position="204"/>
        <end position="225"/>
    </location>
</feature>
<feature type="transmembrane region" description="Helical" evidence="1">
    <location>
        <begin position="309"/>
        <end position="327"/>
    </location>
</feature>
<feature type="transmembrane region" description="Helical" evidence="1">
    <location>
        <begin position="52"/>
        <end position="73"/>
    </location>
</feature>
<feature type="transmembrane region" description="Helical" evidence="1">
    <location>
        <begin position="94"/>
        <end position="112"/>
    </location>
</feature>
<dbReference type="InterPro" id="IPR002656">
    <property type="entry name" value="Acyl_transf_3_dom"/>
</dbReference>
<dbReference type="Pfam" id="PF01757">
    <property type="entry name" value="Acyl_transf_3"/>
    <property type="match status" value="1"/>
</dbReference>
<keyword evidence="1" id="KW-1133">Transmembrane helix</keyword>
<feature type="transmembrane region" description="Helical" evidence="1">
    <location>
        <begin position="237"/>
        <end position="256"/>
    </location>
</feature>
<keyword evidence="1" id="KW-0472">Membrane</keyword>
<keyword evidence="3" id="KW-0808">Transferase</keyword>